<name>A0ABS0IGG9_9BACT</name>
<dbReference type="RefSeq" id="WP_196281828.1">
    <property type="nucleotide sequence ID" value="NZ_JADQDQ010000003.1"/>
</dbReference>
<sequence>MLEFTLNTDTLYLPQSWDETSFDQYATVAEVQADETMTELQRAARILSALTRIPMSTIEESGFGLLNPLWKHLDFTKEAPQKKPVAFVTIAGTNYYAQELRTFGELTAFDQVQNMFPGLPMKQIPYYLALLLRKRLDIPENKVRTSWLQRWFNGTNAQNQPVQLVESVNLDPEFIRKRAEFFAKHINPVQVMNLAAFFLTKERALNTVFGLCSSVQAMLLTQKANMDAKPAPFTGGWRLFTTLNRTYAAMLNGYVRTWMTS</sequence>
<comment type="caution">
    <text evidence="1">The sequence shown here is derived from an EMBL/GenBank/DDBJ whole genome shotgun (WGS) entry which is preliminary data.</text>
</comment>
<evidence type="ECO:0000313" key="2">
    <source>
        <dbReference type="Proteomes" id="UP000597617"/>
    </source>
</evidence>
<keyword evidence="2" id="KW-1185">Reference proteome</keyword>
<dbReference type="EMBL" id="JADQDQ010000003">
    <property type="protein sequence ID" value="MBF9237456.1"/>
    <property type="molecule type" value="Genomic_DNA"/>
</dbReference>
<dbReference type="Proteomes" id="UP000597617">
    <property type="component" value="Unassembled WGS sequence"/>
</dbReference>
<proteinExistence type="predicted"/>
<organism evidence="1 2">
    <name type="scientific">Hymenobacter jeongseonensis</name>
    <dbReference type="NCBI Taxonomy" id="2791027"/>
    <lineage>
        <taxon>Bacteria</taxon>
        <taxon>Pseudomonadati</taxon>
        <taxon>Bacteroidota</taxon>
        <taxon>Cytophagia</taxon>
        <taxon>Cytophagales</taxon>
        <taxon>Hymenobacteraceae</taxon>
        <taxon>Hymenobacter</taxon>
    </lineage>
</organism>
<accession>A0ABS0IGG9</accession>
<evidence type="ECO:0000313" key="1">
    <source>
        <dbReference type="EMBL" id="MBF9237456.1"/>
    </source>
</evidence>
<protein>
    <submittedName>
        <fullName evidence="1">Uncharacterized protein</fullName>
    </submittedName>
</protein>
<gene>
    <name evidence="1" type="ORF">I2I05_08600</name>
</gene>
<reference evidence="1 2" key="1">
    <citation type="submission" date="2020-11" db="EMBL/GenBank/DDBJ databases">
        <authorList>
            <person name="Kim M.K."/>
        </authorList>
    </citation>
    <scope>NUCLEOTIDE SEQUENCE [LARGE SCALE GENOMIC DNA]</scope>
    <source>
        <strain evidence="1 2">BT683</strain>
    </source>
</reference>